<dbReference type="GO" id="GO:0005524">
    <property type="term" value="F:ATP binding"/>
    <property type="evidence" value="ECO:0007669"/>
    <property type="project" value="UniProtKB-UniRule"/>
</dbReference>
<dbReference type="GO" id="GO:0005737">
    <property type="term" value="C:cytoplasm"/>
    <property type="evidence" value="ECO:0007669"/>
    <property type="project" value="UniProtKB-SubCell"/>
</dbReference>
<comment type="caution">
    <text evidence="11">The sequence shown here is derived from an EMBL/GenBank/DDBJ whole genome shotgun (WGS) entry which is preliminary data.</text>
</comment>
<comment type="pathway">
    <text evidence="1 9">Amino-acid biosynthesis; L-arginine biosynthesis; N(2)-acetyl-L-ornithine from L-glutamate: step 2/4.</text>
</comment>
<evidence type="ECO:0000256" key="1">
    <source>
        <dbReference type="ARBA" id="ARBA00004828"/>
    </source>
</evidence>
<dbReference type="EMBL" id="RBLG01000003">
    <property type="protein sequence ID" value="RKS50677.1"/>
    <property type="molecule type" value="Genomic_DNA"/>
</dbReference>
<dbReference type="EC" id="2.7.2.8" evidence="9"/>
<evidence type="ECO:0000256" key="7">
    <source>
        <dbReference type="ARBA" id="ARBA00022840"/>
    </source>
</evidence>
<dbReference type="UniPathway" id="UPA00068">
    <property type="reaction ID" value="UER00107"/>
</dbReference>
<dbReference type="GO" id="GO:0003991">
    <property type="term" value="F:acetylglutamate kinase activity"/>
    <property type="evidence" value="ECO:0007669"/>
    <property type="project" value="UniProtKB-UniRule"/>
</dbReference>
<dbReference type="InterPro" id="IPR036393">
    <property type="entry name" value="AceGlu_kinase-like_sf"/>
</dbReference>
<keyword evidence="4 9" id="KW-0808">Transferase</keyword>
<evidence type="ECO:0000256" key="6">
    <source>
        <dbReference type="ARBA" id="ARBA00022777"/>
    </source>
</evidence>
<dbReference type="HAMAP" id="MF_00082">
    <property type="entry name" value="ArgB"/>
    <property type="match status" value="1"/>
</dbReference>
<feature type="binding site" evidence="9">
    <location>
        <position position="159"/>
    </location>
    <ligand>
        <name>substrate</name>
    </ligand>
</feature>
<organism evidence="11 12">
    <name type="scientific">Gillisia mitskevichiae</name>
    <dbReference type="NCBI Taxonomy" id="270921"/>
    <lineage>
        <taxon>Bacteria</taxon>
        <taxon>Pseudomonadati</taxon>
        <taxon>Bacteroidota</taxon>
        <taxon>Flavobacteriia</taxon>
        <taxon>Flavobacteriales</taxon>
        <taxon>Flavobacteriaceae</taxon>
        <taxon>Gillisia</taxon>
    </lineage>
</organism>
<comment type="function">
    <text evidence="9">Catalyzes the ATP-dependent phosphorylation of N-acetyl-L-glutamate.</text>
</comment>
<accession>A0A495PKH5</accession>
<name>A0A495PKH5_9FLAO</name>
<keyword evidence="2 9" id="KW-0055">Arginine biosynthesis</keyword>
<feature type="site" description="Transition state stabilizer" evidence="9">
    <location>
        <position position="225"/>
    </location>
</feature>
<comment type="subcellular location">
    <subcellularLocation>
        <location evidence="9">Cytoplasm</location>
    </subcellularLocation>
</comment>
<keyword evidence="6 9" id="KW-0418">Kinase</keyword>
<dbReference type="AlphaFoldDB" id="A0A495PKH5"/>
<reference evidence="11 12" key="1">
    <citation type="submission" date="2018-10" db="EMBL/GenBank/DDBJ databases">
        <title>Genomic Encyclopedia of Archaeal and Bacterial Type Strains, Phase II (KMG-II): from individual species to whole genera.</title>
        <authorList>
            <person name="Goeker M."/>
        </authorList>
    </citation>
    <scope>NUCLEOTIDE SEQUENCE [LARGE SCALE GENOMIC DNA]</scope>
    <source>
        <strain evidence="11 12">DSM 19839</strain>
    </source>
</reference>
<dbReference type="Pfam" id="PF00696">
    <property type="entry name" value="AA_kinase"/>
    <property type="match status" value="1"/>
</dbReference>
<comment type="catalytic activity">
    <reaction evidence="8 9">
        <text>N-acetyl-L-glutamate + ATP = N-acetyl-L-glutamyl 5-phosphate + ADP</text>
        <dbReference type="Rhea" id="RHEA:14629"/>
        <dbReference type="ChEBI" id="CHEBI:30616"/>
        <dbReference type="ChEBI" id="CHEBI:44337"/>
        <dbReference type="ChEBI" id="CHEBI:57936"/>
        <dbReference type="ChEBI" id="CHEBI:456216"/>
        <dbReference type="EC" id="2.7.2.8"/>
    </reaction>
</comment>
<keyword evidence="12" id="KW-1185">Reference proteome</keyword>
<evidence type="ECO:0000313" key="12">
    <source>
        <dbReference type="Proteomes" id="UP000276282"/>
    </source>
</evidence>
<dbReference type="GO" id="GO:0042450">
    <property type="term" value="P:L-arginine biosynthetic process via ornithine"/>
    <property type="evidence" value="ECO:0007669"/>
    <property type="project" value="UniProtKB-UniRule"/>
</dbReference>
<dbReference type="InterPro" id="IPR004662">
    <property type="entry name" value="AcgluKinase_fam"/>
</dbReference>
<dbReference type="RefSeq" id="WP_121346270.1">
    <property type="nucleotide sequence ID" value="NZ_RBLG01000003.1"/>
</dbReference>
<dbReference type="PANTHER" id="PTHR23342:SF0">
    <property type="entry name" value="N-ACETYLGLUTAMATE SYNTHASE, MITOCHONDRIAL"/>
    <property type="match status" value="1"/>
</dbReference>
<evidence type="ECO:0000259" key="10">
    <source>
        <dbReference type="Pfam" id="PF00696"/>
    </source>
</evidence>
<dbReference type="PIRSF" id="PIRSF000728">
    <property type="entry name" value="NAGK"/>
    <property type="match status" value="1"/>
</dbReference>
<keyword evidence="5 9" id="KW-0547">Nucleotide-binding</keyword>
<feature type="binding site" evidence="9">
    <location>
        <begin position="42"/>
        <end position="43"/>
    </location>
    <ligand>
        <name>substrate</name>
    </ligand>
</feature>
<feature type="domain" description="Aspartate/glutamate/uridylate kinase" evidence="10">
    <location>
        <begin position="7"/>
        <end position="242"/>
    </location>
</feature>
<evidence type="ECO:0000256" key="5">
    <source>
        <dbReference type="ARBA" id="ARBA00022741"/>
    </source>
</evidence>
<feature type="site" description="Transition state stabilizer" evidence="9">
    <location>
        <position position="10"/>
    </location>
</feature>
<dbReference type="Gene3D" id="3.40.1160.10">
    <property type="entry name" value="Acetylglutamate kinase-like"/>
    <property type="match status" value="1"/>
</dbReference>
<dbReference type="InterPro" id="IPR037528">
    <property type="entry name" value="ArgB"/>
</dbReference>
<evidence type="ECO:0000256" key="8">
    <source>
        <dbReference type="ARBA" id="ARBA00048141"/>
    </source>
</evidence>
<keyword evidence="9" id="KW-0963">Cytoplasm</keyword>
<proteinExistence type="inferred from homology"/>
<sequence length="259" mass="28374">MKKQILKIVKIGGKLIENEESLSAFLHDFSQLEGPKILVHGGGKMATELSDRLGFKTNMVDGRRITDADAMDVITMVYAGLINKKIVAKLQGIKSNAVGLCGADGKSIISKKRVIKEIDFGFVGDVEVINTKFISSLLENDIIPVFSAISCSNEGELFNTNADSVAAEIAIAFSENYQTELFFCFEKNGVLKDPLDDASVIDLLDTRTYQNLLNKKIISEGMLPKLHNCFHALEHAVSEVYLGGPNLLQKGAQHTKIIK</sequence>
<evidence type="ECO:0000313" key="11">
    <source>
        <dbReference type="EMBL" id="RKS50677.1"/>
    </source>
</evidence>
<keyword evidence="3 9" id="KW-0028">Amino-acid biosynthesis</keyword>
<keyword evidence="7 9" id="KW-0067">ATP-binding</keyword>
<evidence type="ECO:0000256" key="9">
    <source>
        <dbReference type="HAMAP-Rule" id="MF_00082"/>
    </source>
</evidence>
<protein>
    <recommendedName>
        <fullName evidence="9">Acetylglutamate kinase</fullName>
        <ecNumber evidence="9">2.7.2.8</ecNumber>
    </recommendedName>
    <alternativeName>
        <fullName evidence="9">N-acetyl-L-glutamate 5-phosphotransferase</fullName>
    </alternativeName>
    <alternativeName>
        <fullName evidence="9">NAG kinase</fullName>
        <shortName evidence="9">NAGK</shortName>
    </alternativeName>
</protein>
<comment type="similarity">
    <text evidence="9">Belongs to the acetylglutamate kinase family. ArgB subfamily.</text>
</comment>
<dbReference type="NCBIfam" id="TIGR00761">
    <property type="entry name" value="argB"/>
    <property type="match status" value="1"/>
</dbReference>
<gene>
    <name evidence="9" type="primary">argB</name>
    <name evidence="11" type="ORF">BC962_2450</name>
</gene>
<dbReference type="Proteomes" id="UP000276282">
    <property type="component" value="Unassembled WGS sequence"/>
</dbReference>
<dbReference type="SUPFAM" id="SSF53633">
    <property type="entry name" value="Carbamate kinase-like"/>
    <property type="match status" value="1"/>
</dbReference>
<dbReference type="CDD" id="cd04238">
    <property type="entry name" value="AAK_NAGK-like"/>
    <property type="match status" value="1"/>
</dbReference>
<dbReference type="PANTHER" id="PTHR23342">
    <property type="entry name" value="N-ACETYLGLUTAMATE SYNTHASE"/>
    <property type="match status" value="1"/>
</dbReference>
<evidence type="ECO:0000256" key="4">
    <source>
        <dbReference type="ARBA" id="ARBA00022679"/>
    </source>
</evidence>
<dbReference type="InterPro" id="IPR001048">
    <property type="entry name" value="Asp/Glu/Uridylate_kinase"/>
</dbReference>
<evidence type="ECO:0000256" key="3">
    <source>
        <dbReference type="ARBA" id="ARBA00022605"/>
    </source>
</evidence>
<evidence type="ECO:0000256" key="2">
    <source>
        <dbReference type="ARBA" id="ARBA00022571"/>
    </source>
</evidence>
<dbReference type="OrthoDB" id="9803155at2"/>
<feature type="binding site" evidence="9">
    <location>
        <position position="64"/>
    </location>
    <ligand>
        <name>substrate</name>
    </ligand>
</feature>